<accession>A0ABQ2HZT8</accession>
<dbReference type="Pfam" id="PF01979">
    <property type="entry name" value="Amidohydro_1"/>
    <property type="match status" value="1"/>
</dbReference>
<reference evidence="4" key="1">
    <citation type="journal article" date="2019" name="Int. J. Syst. Evol. Microbiol.">
        <title>The Global Catalogue of Microorganisms (GCM) 10K type strain sequencing project: providing services to taxonomists for standard genome sequencing and annotation.</title>
        <authorList>
            <consortium name="The Broad Institute Genomics Platform"/>
            <consortium name="The Broad Institute Genome Sequencing Center for Infectious Disease"/>
            <person name="Wu L."/>
            <person name="Ma J."/>
        </authorList>
    </citation>
    <scope>NUCLEOTIDE SEQUENCE [LARGE SCALE GENOMIC DNA]</scope>
    <source>
        <strain evidence="4">CGMCC 4.7319</strain>
    </source>
</reference>
<evidence type="ECO:0000256" key="1">
    <source>
        <dbReference type="SAM" id="MobiDB-lite"/>
    </source>
</evidence>
<feature type="region of interest" description="Disordered" evidence="1">
    <location>
        <begin position="1"/>
        <end position="22"/>
    </location>
</feature>
<name>A0ABQ2HZT8_9PSEU</name>
<dbReference type="InterPro" id="IPR051781">
    <property type="entry name" value="Metallo-dep_Hydrolase"/>
</dbReference>
<dbReference type="PANTHER" id="PTHR43135:SF3">
    <property type="entry name" value="ALPHA-D-RIBOSE 1-METHYLPHOSPHONATE 5-TRIPHOSPHATE DIPHOSPHATASE"/>
    <property type="match status" value="1"/>
</dbReference>
<dbReference type="Gene3D" id="3.40.50.10910">
    <property type="entry name" value="Amidohydrolase"/>
    <property type="match status" value="1"/>
</dbReference>
<sequence>MAASSPASAHGQRRGRQASGLVEGPEAAEEWVAKRVVEGVDYVKIVIDLPGFDQSTVDALATAARRRGLRTIAHVSSLSAVRMAQVAGVSVLAHAPLDRAVEEVDVARAAFEKRVIIPTLTMMEAISDRLVHAARSRPSYEAARASVAALHRAGVPVLAGTGANKATGVPAWPPFGESLHHELELLVDAGLSTVSALHAATALPAVHFGLNDRGTITPGARVDLLLVAGDPVADIKATRLVERVWCAGVEHRWST</sequence>
<dbReference type="InterPro" id="IPR032466">
    <property type="entry name" value="Metal_Hydrolase"/>
</dbReference>
<keyword evidence="4" id="KW-1185">Reference proteome</keyword>
<organism evidence="3 4">
    <name type="scientific">Lentzea pudingi</name>
    <dbReference type="NCBI Taxonomy" id="1789439"/>
    <lineage>
        <taxon>Bacteria</taxon>
        <taxon>Bacillati</taxon>
        <taxon>Actinomycetota</taxon>
        <taxon>Actinomycetes</taxon>
        <taxon>Pseudonocardiales</taxon>
        <taxon>Pseudonocardiaceae</taxon>
        <taxon>Lentzea</taxon>
    </lineage>
</organism>
<evidence type="ECO:0000313" key="4">
    <source>
        <dbReference type="Proteomes" id="UP000597656"/>
    </source>
</evidence>
<dbReference type="Proteomes" id="UP000597656">
    <property type="component" value="Unassembled WGS sequence"/>
</dbReference>
<dbReference type="InterPro" id="IPR011059">
    <property type="entry name" value="Metal-dep_hydrolase_composite"/>
</dbReference>
<dbReference type="EMBL" id="BMNC01000004">
    <property type="protein sequence ID" value="GGM94541.1"/>
    <property type="molecule type" value="Genomic_DNA"/>
</dbReference>
<dbReference type="Gene3D" id="1.20.58.520">
    <property type="entry name" value="Amidohydrolase"/>
    <property type="match status" value="1"/>
</dbReference>
<gene>
    <name evidence="3" type="ORF">GCM10011609_35030</name>
</gene>
<feature type="domain" description="Amidohydrolase-related" evidence="2">
    <location>
        <begin position="50"/>
        <end position="248"/>
    </location>
</feature>
<dbReference type="SUPFAM" id="SSF51556">
    <property type="entry name" value="Metallo-dependent hydrolases"/>
    <property type="match status" value="1"/>
</dbReference>
<dbReference type="Gene3D" id="2.30.40.10">
    <property type="entry name" value="Urease, subunit C, domain 1"/>
    <property type="match status" value="1"/>
</dbReference>
<dbReference type="InterPro" id="IPR006680">
    <property type="entry name" value="Amidohydro-rel"/>
</dbReference>
<dbReference type="Gene3D" id="3.30.110.90">
    <property type="entry name" value="Amidohydrolase"/>
    <property type="match status" value="1"/>
</dbReference>
<dbReference type="PANTHER" id="PTHR43135">
    <property type="entry name" value="ALPHA-D-RIBOSE 1-METHYLPHOSPHONATE 5-TRIPHOSPHATE DIPHOSPHATASE"/>
    <property type="match status" value="1"/>
</dbReference>
<proteinExistence type="predicted"/>
<evidence type="ECO:0000259" key="2">
    <source>
        <dbReference type="Pfam" id="PF01979"/>
    </source>
</evidence>
<protein>
    <recommendedName>
        <fullName evidence="2">Amidohydrolase-related domain-containing protein</fullName>
    </recommendedName>
</protein>
<comment type="caution">
    <text evidence="3">The sequence shown here is derived from an EMBL/GenBank/DDBJ whole genome shotgun (WGS) entry which is preliminary data.</text>
</comment>
<evidence type="ECO:0000313" key="3">
    <source>
        <dbReference type="EMBL" id="GGM94541.1"/>
    </source>
</evidence>